<evidence type="ECO:0000313" key="2">
    <source>
        <dbReference type="EMBL" id="KAK6338541.1"/>
    </source>
</evidence>
<dbReference type="Proteomes" id="UP001373714">
    <property type="component" value="Unassembled WGS sequence"/>
</dbReference>
<accession>A0AAV9UE41</accession>
<name>A0AAV9UE41_9PEZI</name>
<keyword evidence="3" id="KW-1185">Reference proteome</keyword>
<feature type="region of interest" description="Disordered" evidence="1">
    <location>
        <begin position="1"/>
        <end position="25"/>
    </location>
</feature>
<organism evidence="2 3">
    <name type="scientific">Orbilia blumenaviensis</name>
    <dbReference type="NCBI Taxonomy" id="1796055"/>
    <lineage>
        <taxon>Eukaryota</taxon>
        <taxon>Fungi</taxon>
        <taxon>Dikarya</taxon>
        <taxon>Ascomycota</taxon>
        <taxon>Pezizomycotina</taxon>
        <taxon>Orbiliomycetes</taxon>
        <taxon>Orbiliales</taxon>
        <taxon>Orbiliaceae</taxon>
        <taxon>Orbilia</taxon>
    </lineage>
</organism>
<evidence type="ECO:0000256" key="1">
    <source>
        <dbReference type="SAM" id="MobiDB-lite"/>
    </source>
</evidence>
<feature type="region of interest" description="Disordered" evidence="1">
    <location>
        <begin position="65"/>
        <end position="169"/>
    </location>
</feature>
<dbReference type="EMBL" id="JAVHNS010000012">
    <property type="protein sequence ID" value="KAK6338541.1"/>
    <property type="molecule type" value="Genomic_DNA"/>
</dbReference>
<feature type="compositionally biased region" description="Basic and acidic residues" evidence="1">
    <location>
        <begin position="1"/>
        <end position="18"/>
    </location>
</feature>
<comment type="caution">
    <text evidence="2">The sequence shown here is derived from an EMBL/GenBank/DDBJ whole genome shotgun (WGS) entry which is preliminary data.</text>
</comment>
<dbReference type="AlphaFoldDB" id="A0AAV9UE41"/>
<evidence type="ECO:0000313" key="3">
    <source>
        <dbReference type="Proteomes" id="UP001373714"/>
    </source>
</evidence>
<feature type="compositionally biased region" description="Basic and acidic residues" evidence="1">
    <location>
        <begin position="150"/>
        <end position="163"/>
    </location>
</feature>
<protein>
    <submittedName>
        <fullName evidence="2">Uncharacterized protein</fullName>
    </submittedName>
</protein>
<sequence length="169" mass="19033">MDRSLAENRIHRGQRDRGAALTDFDNPTFGRLDDHRAVNVAHRHTAWLNRNPAAPGGYFEGELTVPPGYPRRRGLMPGPRTPSPFDDPGFADHVQHSPPRSINYPPGSRHHLSGGYRAYHDPAVGRLGEPRAQPQPRSTYYPPENNRPSMAREDDSDPWDRLNGRRGGF</sequence>
<gene>
    <name evidence="2" type="ORF">TWF730_002604</name>
</gene>
<reference evidence="2 3" key="1">
    <citation type="submission" date="2019-10" db="EMBL/GenBank/DDBJ databases">
        <authorList>
            <person name="Palmer J.M."/>
        </authorList>
    </citation>
    <scope>NUCLEOTIDE SEQUENCE [LARGE SCALE GENOMIC DNA]</scope>
    <source>
        <strain evidence="2 3">TWF730</strain>
    </source>
</reference>
<proteinExistence type="predicted"/>